<name>A0AAN9V8X7_9ORTH</name>
<proteinExistence type="predicted"/>
<keyword evidence="4" id="KW-0732">Signal</keyword>
<dbReference type="InterPro" id="IPR002223">
    <property type="entry name" value="Kunitz_BPTI"/>
</dbReference>
<evidence type="ECO:0000256" key="2">
    <source>
        <dbReference type="ARBA" id="ARBA00022900"/>
    </source>
</evidence>
<evidence type="ECO:0000256" key="1">
    <source>
        <dbReference type="ARBA" id="ARBA00022690"/>
    </source>
</evidence>
<dbReference type="Gene3D" id="4.10.410.10">
    <property type="entry name" value="Pancreatic trypsin inhibitor Kunitz domain"/>
    <property type="match status" value="2"/>
</dbReference>
<dbReference type="CDD" id="cd00109">
    <property type="entry name" value="Kunitz-type"/>
    <property type="match status" value="2"/>
</dbReference>
<sequence>MQLLPCTLLVALAGAALAFTPQQHGADAVKSQVLHAPNSAPTRRDSHFYDAVVVEAEGRAEGAGGVSGAGGALPQPLDEETCSLEPEQGPCRGYFSLYHYDAPAQRCRQFTYSGCGGNANRFRTQKACEAACGHLGLPGDKEKQPHRAQLVAAAATHKLAAAAAALEDDAESVEAADVSRGPAGDCSWGHAPACPKGCYVVNDARTDCPRCECSEETRQRVCSQPAARGHCRALLTRWRFDPAAKDCVPFRFGGCDGNANNFASRQQCLDACAAPAR</sequence>
<organism evidence="6 7">
    <name type="scientific">Gryllus longicercus</name>
    <dbReference type="NCBI Taxonomy" id="2509291"/>
    <lineage>
        <taxon>Eukaryota</taxon>
        <taxon>Metazoa</taxon>
        <taxon>Ecdysozoa</taxon>
        <taxon>Arthropoda</taxon>
        <taxon>Hexapoda</taxon>
        <taxon>Insecta</taxon>
        <taxon>Pterygota</taxon>
        <taxon>Neoptera</taxon>
        <taxon>Polyneoptera</taxon>
        <taxon>Orthoptera</taxon>
        <taxon>Ensifera</taxon>
        <taxon>Gryllidea</taxon>
        <taxon>Grylloidea</taxon>
        <taxon>Gryllidae</taxon>
        <taxon>Gryllinae</taxon>
        <taxon>Gryllus</taxon>
    </lineage>
</organism>
<dbReference type="FunFam" id="4.10.410.10:FF:000020">
    <property type="entry name" value="Collagen, type VI, alpha 3"/>
    <property type="match status" value="1"/>
</dbReference>
<dbReference type="SMART" id="SM00131">
    <property type="entry name" value="KU"/>
    <property type="match status" value="2"/>
</dbReference>
<feature type="signal peptide" evidence="4">
    <location>
        <begin position="1"/>
        <end position="18"/>
    </location>
</feature>
<dbReference type="GO" id="GO:0004867">
    <property type="term" value="F:serine-type endopeptidase inhibitor activity"/>
    <property type="evidence" value="ECO:0007669"/>
    <property type="project" value="UniProtKB-KW"/>
</dbReference>
<dbReference type="PRINTS" id="PR00759">
    <property type="entry name" value="BASICPTASE"/>
</dbReference>
<dbReference type="InterPro" id="IPR050098">
    <property type="entry name" value="TFPI/VKTCI-like"/>
</dbReference>
<keyword evidence="3" id="KW-1015">Disulfide bond</keyword>
<dbReference type="Proteomes" id="UP001378592">
    <property type="component" value="Unassembled WGS sequence"/>
</dbReference>
<feature type="domain" description="BPTI/Kunitz inhibitor" evidence="5">
    <location>
        <begin position="222"/>
        <end position="272"/>
    </location>
</feature>
<evidence type="ECO:0000313" key="7">
    <source>
        <dbReference type="Proteomes" id="UP001378592"/>
    </source>
</evidence>
<evidence type="ECO:0000259" key="5">
    <source>
        <dbReference type="PROSITE" id="PS50279"/>
    </source>
</evidence>
<evidence type="ECO:0000313" key="6">
    <source>
        <dbReference type="EMBL" id="KAK7791880.1"/>
    </source>
</evidence>
<keyword evidence="7" id="KW-1185">Reference proteome</keyword>
<reference evidence="6 7" key="1">
    <citation type="submission" date="2024-03" db="EMBL/GenBank/DDBJ databases">
        <title>The genome assembly and annotation of the cricket Gryllus longicercus Weissman &amp; Gray.</title>
        <authorList>
            <person name="Szrajer S."/>
            <person name="Gray D."/>
            <person name="Ylla G."/>
        </authorList>
    </citation>
    <scope>NUCLEOTIDE SEQUENCE [LARGE SCALE GENOMIC DNA]</scope>
    <source>
        <strain evidence="6">DAG 2021-001</strain>
        <tissue evidence="6">Whole body minus gut</tissue>
    </source>
</reference>
<dbReference type="SUPFAM" id="SSF57362">
    <property type="entry name" value="BPTI-like"/>
    <property type="match status" value="2"/>
</dbReference>
<evidence type="ECO:0000256" key="4">
    <source>
        <dbReference type="SAM" id="SignalP"/>
    </source>
</evidence>
<feature type="domain" description="BPTI/Kunitz inhibitor" evidence="5">
    <location>
        <begin position="82"/>
        <end position="132"/>
    </location>
</feature>
<keyword evidence="2" id="KW-0722">Serine protease inhibitor</keyword>
<dbReference type="Pfam" id="PF00014">
    <property type="entry name" value="Kunitz_BPTI"/>
    <property type="match status" value="2"/>
</dbReference>
<protein>
    <recommendedName>
        <fullName evidence="5">BPTI/Kunitz inhibitor domain-containing protein</fullName>
    </recommendedName>
</protein>
<dbReference type="AlphaFoldDB" id="A0AAN9V8X7"/>
<dbReference type="PROSITE" id="PS50279">
    <property type="entry name" value="BPTI_KUNITZ_2"/>
    <property type="match status" value="2"/>
</dbReference>
<keyword evidence="1" id="KW-0646">Protease inhibitor</keyword>
<dbReference type="InterPro" id="IPR036880">
    <property type="entry name" value="Kunitz_BPTI_sf"/>
</dbReference>
<dbReference type="PANTHER" id="PTHR10083">
    <property type="entry name" value="KUNITZ-TYPE PROTEASE INHIBITOR-RELATED"/>
    <property type="match status" value="1"/>
</dbReference>
<dbReference type="EMBL" id="JAZDUA010000491">
    <property type="protein sequence ID" value="KAK7791880.1"/>
    <property type="molecule type" value="Genomic_DNA"/>
</dbReference>
<dbReference type="PROSITE" id="PS00280">
    <property type="entry name" value="BPTI_KUNITZ_1"/>
    <property type="match status" value="2"/>
</dbReference>
<gene>
    <name evidence="6" type="ORF">R5R35_010555</name>
</gene>
<feature type="chain" id="PRO_5042902509" description="BPTI/Kunitz inhibitor domain-containing protein" evidence="4">
    <location>
        <begin position="19"/>
        <end position="277"/>
    </location>
</feature>
<dbReference type="PANTHER" id="PTHR10083:SF374">
    <property type="entry name" value="BPTI_KUNITZ INHIBITOR DOMAIN-CONTAINING PROTEIN"/>
    <property type="match status" value="1"/>
</dbReference>
<comment type="caution">
    <text evidence="6">The sequence shown here is derived from an EMBL/GenBank/DDBJ whole genome shotgun (WGS) entry which is preliminary data.</text>
</comment>
<dbReference type="InterPro" id="IPR020901">
    <property type="entry name" value="Prtase_inh_Kunz-CS"/>
</dbReference>
<accession>A0AAN9V8X7</accession>
<evidence type="ECO:0000256" key="3">
    <source>
        <dbReference type="ARBA" id="ARBA00023157"/>
    </source>
</evidence>